<keyword evidence="6" id="KW-0677">Repeat</keyword>
<dbReference type="PROSITE" id="PS50835">
    <property type="entry name" value="IG_LIKE"/>
    <property type="match status" value="1"/>
</dbReference>
<dbReference type="InterPro" id="IPR000742">
    <property type="entry name" value="EGF"/>
</dbReference>
<dbReference type="RefSeq" id="XP_022310501.1">
    <property type="nucleotide sequence ID" value="XM_022454793.1"/>
</dbReference>
<accession>A0A8B8C6L0</accession>
<feature type="domain" description="Ig-like" evidence="16">
    <location>
        <begin position="377"/>
        <end position="474"/>
    </location>
</feature>
<evidence type="ECO:0000256" key="9">
    <source>
        <dbReference type="ARBA" id="ARBA00023157"/>
    </source>
</evidence>
<gene>
    <name evidence="22" type="primary">LOC111115889</name>
</gene>
<feature type="domain" description="EGF-like" evidence="15">
    <location>
        <begin position="1550"/>
        <end position="1592"/>
    </location>
</feature>
<dbReference type="InterPro" id="IPR001881">
    <property type="entry name" value="EGF-like_Ca-bd_dom"/>
</dbReference>
<feature type="chain" id="PRO_5034965900" evidence="14">
    <location>
        <begin position="20"/>
        <end position="2541"/>
    </location>
</feature>
<dbReference type="InterPro" id="IPR024731">
    <property type="entry name" value="NELL2-like_EGF"/>
</dbReference>
<dbReference type="KEGG" id="cvn:111115889"/>
<dbReference type="GO" id="GO:0005509">
    <property type="term" value="F:calcium ion binding"/>
    <property type="evidence" value="ECO:0007669"/>
    <property type="project" value="InterPro"/>
</dbReference>
<dbReference type="PROSITE" id="PS01187">
    <property type="entry name" value="EGF_CA"/>
    <property type="match status" value="3"/>
</dbReference>
<evidence type="ECO:0000256" key="7">
    <source>
        <dbReference type="ARBA" id="ARBA00022989"/>
    </source>
</evidence>
<evidence type="ECO:0000256" key="5">
    <source>
        <dbReference type="ARBA" id="ARBA00022729"/>
    </source>
</evidence>
<dbReference type="PANTHER" id="PTHR24050:SF28">
    <property type="entry name" value="UROMODULIN-LIKE"/>
    <property type="match status" value="1"/>
</dbReference>
<feature type="transmembrane region" description="Helical" evidence="13">
    <location>
        <begin position="2426"/>
        <end position="2451"/>
    </location>
</feature>
<feature type="domain" description="EGF-like" evidence="15">
    <location>
        <begin position="2012"/>
        <end position="2052"/>
    </location>
</feature>
<feature type="domain" description="EGF-like" evidence="15">
    <location>
        <begin position="1761"/>
        <end position="1801"/>
    </location>
</feature>
<dbReference type="Gene3D" id="2.60.40.10">
    <property type="entry name" value="Immunoglobulins"/>
    <property type="match status" value="1"/>
</dbReference>
<dbReference type="PANTHER" id="PTHR24050">
    <property type="entry name" value="PA14 DOMAIN-CONTAINING PROTEIN"/>
    <property type="match status" value="1"/>
</dbReference>
<dbReference type="Pfam" id="PF06119">
    <property type="entry name" value="NIDO"/>
    <property type="match status" value="1"/>
</dbReference>
<dbReference type="FunFam" id="2.10.25.10:FF:000009">
    <property type="entry name" value="Low-density lipoprotein receptor isoform 1"/>
    <property type="match status" value="1"/>
</dbReference>
<dbReference type="PROSITE" id="PS01186">
    <property type="entry name" value="EGF_2"/>
    <property type="match status" value="9"/>
</dbReference>
<dbReference type="PROSITE" id="PS51233">
    <property type="entry name" value="VWFD"/>
    <property type="match status" value="1"/>
</dbReference>
<dbReference type="SMART" id="SM00216">
    <property type="entry name" value="VWD"/>
    <property type="match status" value="1"/>
</dbReference>
<evidence type="ECO:0000256" key="2">
    <source>
        <dbReference type="ARBA" id="ARBA00022536"/>
    </source>
</evidence>
<comment type="subcellular location">
    <subcellularLocation>
        <location evidence="1">Membrane</location>
        <topology evidence="1">Single-pass type I membrane protein</topology>
    </subcellularLocation>
</comment>
<dbReference type="GO" id="GO:0071944">
    <property type="term" value="C:cell periphery"/>
    <property type="evidence" value="ECO:0007669"/>
    <property type="project" value="UniProtKB-ARBA"/>
</dbReference>
<dbReference type="Proteomes" id="UP000694844">
    <property type="component" value="Chromosome 1"/>
</dbReference>
<dbReference type="PROSITE" id="PS50026">
    <property type="entry name" value="EGF_3"/>
    <property type="match status" value="8"/>
</dbReference>
<keyword evidence="21" id="KW-1185">Reference proteome</keyword>
<evidence type="ECO:0000256" key="1">
    <source>
        <dbReference type="ARBA" id="ARBA00004479"/>
    </source>
</evidence>
<dbReference type="GO" id="GO:0016020">
    <property type="term" value="C:membrane"/>
    <property type="evidence" value="ECO:0007669"/>
    <property type="project" value="UniProtKB-SubCell"/>
</dbReference>
<feature type="domain" description="NIDO" evidence="19">
    <location>
        <begin position="801"/>
        <end position="951"/>
    </location>
</feature>
<dbReference type="InterPro" id="IPR007110">
    <property type="entry name" value="Ig-like_dom"/>
</dbReference>
<dbReference type="PROSITE" id="PS50853">
    <property type="entry name" value="FN3"/>
    <property type="match status" value="1"/>
</dbReference>
<evidence type="ECO:0000256" key="8">
    <source>
        <dbReference type="ARBA" id="ARBA00023136"/>
    </source>
</evidence>
<dbReference type="InterPro" id="IPR049883">
    <property type="entry name" value="NOTCH1_EGF-like"/>
</dbReference>
<dbReference type="InterPro" id="IPR003886">
    <property type="entry name" value="NIDO_dom"/>
</dbReference>
<dbReference type="PROSITE" id="PS00010">
    <property type="entry name" value="ASX_HYDROXYL"/>
    <property type="match status" value="9"/>
</dbReference>
<organism evidence="21 22">
    <name type="scientific">Crassostrea virginica</name>
    <name type="common">Eastern oyster</name>
    <dbReference type="NCBI Taxonomy" id="6565"/>
    <lineage>
        <taxon>Eukaryota</taxon>
        <taxon>Metazoa</taxon>
        <taxon>Spiralia</taxon>
        <taxon>Lophotrochozoa</taxon>
        <taxon>Mollusca</taxon>
        <taxon>Bivalvia</taxon>
        <taxon>Autobranchia</taxon>
        <taxon>Pteriomorphia</taxon>
        <taxon>Ostreida</taxon>
        <taxon>Ostreoidea</taxon>
        <taxon>Ostreidae</taxon>
        <taxon>Crassostrea</taxon>
    </lineage>
</organism>
<dbReference type="InterPro" id="IPR036179">
    <property type="entry name" value="Ig-like_dom_sf"/>
</dbReference>
<dbReference type="Pfam" id="PF07645">
    <property type="entry name" value="EGF_CA"/>
    <property type="match status" value="11"/>
</dbReference>
<evidence type="ECO:0000259" key="17">
    <source>
        <dbReference type="PROSITE" id="PS50853"/>
    </source>
</evidence>
<dbReference type="CDD" id="cd00063">
    <property type="entry name" value="FN3"/>
    <property type="match status" value="1"/>
</dbReference>
<feature type="domain" description="EGF-like" evidence="15">
    <location>
        <begin position="2131"/>
        <end position="2171"/>
    </location>
</feature>
<evidence type="ECO:0000259" key="19">
    <source>
        <dbReference type="PROSITE" id="PS51220"/>
    </source>
</evidence>
<evidence type="ECO:0000256" key="3">
    <source>
        <dbReference type="ARBA" id="ARBA00022583"/>
    </source>
</evidence>
<dbReference type="FunFam" id="2.10.25.10:FF:000038">
    <property type="entry name" value="Fibrillin 2"/>
    <property type="match status" value="1"/>
</dbReference>
<dbReference type="SUPFAM" id="SSF57196">
    <property type="entry name" value="EGF/Laminin"/>
    <property type="match status" value="3"/>
</dbReference>
<dbReference type="FunFam" id="2.10.25.10:FF:000119">
    <property type="entry name" value="vitamin K-dependent protein S"/>
    <property type="match status" value="1"/>
</dbReference>
<name>A0A8B8C6L0_CRAVI</name>
<dbReference type="InterPro" id="IPR001846">
    <property type="entry name" value="VWF_type-D"/>
</dbReference>
<evidence type="ECO:0000256" key="14">
    <source>
        <dbReference type="SAM" id="SignalP"/>
    </source>
</evidence>
<dbReference type="InterPro" id="IPR013783">
    <property type="entry name" value="Ig-like_fold"/>
</dbReference>
<dbReference type="FunFam" id="2.10.25.10:FF:000017">
    <property type="entry name" value="latent-transforming growth factor beta-binding protein 4 isoform X1"/>
    <property type="match status" value="1"/>
</dbReference>
<dbReference type="InterPro" id="IPR005533">
    <property type="entry name" value="AMOP_dom"/>
</dbReference>
<dbReference type="PROSITE" id="PS50856">
    <property type="entry name" value="AMOP"/>
    <property type="match status" value="1"/>
</dbReference>
<keyword evidence="9 12" id="KW-1015">Disulfide bond</keyword>
<dbReference type="PROSITE" id="PS51220">
    <property type="entry name" value="NIDO"/>
    <property type="match status" value="1"/>
</dbReference>
<evidence type="ECO:0000256" key="4">
    <source>
        <dbReference type="ARBA" id="ARBA00022692"/>
    </source>
</evidence>
<evidence type="ECO:0000259" key="20">
    <source>
        <dbReference type="PROSITE" id="PS51233"/>
    </source>
</evidence>
<dbReference type="FunFam" id="2.10.25.10:FF:000005">
    <property type="entry name" value="Fibrillin 2"/>
    <property type="match status" value="1"/>
</dbReference>
<evidence type="ECO:0000256" key="10">
    <source>
        <dbReference type="ARBA" id="ARBA00023170"/>
    </source>
</evidence>
<dbReference type="GeneID" id="111115889"/>
<keyword evidence="7 13" id="KW-1133">Transmembrane helix</keyword>
<dbReference type="InterPro" id="IPR052235">
    <property type="entry name" value="Nephronectin_domain"/>
</dbReference>
<keyword evidence="8 13" id="KW-0472">Membrane</keyword>
<feature type="domain" description="Fibronectin type-III" evidence="17">
    <location>
        <begin position="289"/>
        <end position="379"/>
    </location>
</feature>
<evidence type="ECO:0000256" key="11">
    <source>
        <dbReference type="ARBA" id="ARBA00023180"/>
    </source>
</evidence>
<comment type="caution">
    <text evidence="12">Lacks conserved residue(s) required for the propagation of feature annotation.</text>
</comment>
<feature type="domain" description="VWFD" evidence="20">
    <location>
        <begin position="1096"/>
        <end position="1299"/>
    </location>
</feature>
<evidence type="ECO:0000313" key="22">
    <source>
        <dbReference type="RefSeq" id="XP_022310501.1"/>
    </source>
</evidence>
<dbReference type="SMART" id="SM00539">
    <property type="entry name" value="NIDO"/>
    <property type="match status" value="1"/>
</dbReference>
<keyword evidence="5 14" id="KW-0732">Signal</keyword>
<dbReference type="InterPro" id="IPR003961">
    <property type="entry name" value="FN3_dom"/>
</dbReference>
<keyword evidence="2 12" id="KW-0245">EGF-like domain</keyword>
<dbReference type="InterPro" id="IPR018097">
    <property type="entry name" value="EGF_Ca-bd_CS"/>
</dbReference>
<dbReference type="Gene3D" id="2.10.25.10">
    <property type="entry name" value="Laminin"/>
    <property type="match status" value="13"/>
</dbReference>
<dbReference type="CDD" id="cd00054">
    <property type="entry name" value="EGF_CA"/>
    <property type="match status" value="8"/>
</dbReference>
<sequence length="2541" mass="285478">MKMVIHVILACICMHVSHAVKTYEQQTFPSTTINPDATASLNDCPVIIITPSFQYAVYGKQVNFSGVIEAKLEFPTDARWQKIRNGNDVHNLDLEDEKYSGSGGLHPVLLLINEADFDDVGYYRLQVKISTGWCSSSTVQIQHVYGILQYNASCTQSRECDERKQLRCSSTNTCLCHSSYYPYNQICYSKNNLAVSVSNQSINTSMIQFQWSHPSHSDLINDYTVSIRHNNGTNITGTTVGKQTSYSYHYQFVPGYRYNIRISSNVKIPNPSEQFTQYREWNIVLAPLPPGPIDQHNSSFHPEKLHLKWAKPPNNTRVEYYSITISNPSSSYSPSSNELVTNTRFQPGTNYTVTIKSRSYSTYSQPHTEKFQTLRTPLLTITPYGWPDIPYLSDLIIQCTVVNNTDFPPTLETKWRRNQVDVNISDSKYTGSSLDVYKPKLVINRIDFDRDDNDVYQCAARNSEGWGTSERTLRVDVIGSIKFQQLCNQSRECLYGANLVCSSHQCMCHPSYYHKDQICYHLNNLRARYITVSSSTCGITIRWNPPYGDAELISEYEVFLEEYTNGWRSFDKVSVGNTTHYSTPCNLESGRLHQFFIRSKINLHNPVKQMFVDSSRLQHIVEPRKPGRILSSLSNFSADGVRLVWEESDAFVNRYRVEIDGHQQTTLDSKPEIDWNRLLIPVTQYNVTITAISYGYVTNYPSYGSKESQPAANWIMTTESQYSGKAYMSYGDEDFVMKGDRVTSGKLRSPTTVHVGDGSNGGFNYVVVGSNGIIGLGESFNGESIHGMDSKFVKERQILCPFWADLASSDDVGKVYYNTYRRGKEGENVDGMFMEKADSIVKKHFKDFGDFQATWLVKVTWENMTLYGHKDKKVTFQCFLITDGDNTFAVINYMDINMAPIENFNISIGYRYKKKLFVKNSFTKQKGSFRMSLIPGNRGERGFWIYKMTEGVQSRRDEKLCFFWYSYNIEKQIHHSLANVLNAIECPCDHRLLRFDPRYAINRFDKISRILCYASMTLGTNVECCYDMYANVDQLGPLRRSVPLAGTVLQYNPFFQRYQYTNYDFNPRKLCCSSGHCNWYYEVRPIPRCYRRSPFQPGINFGDPHITTLDGMDYTFNGFGEYTMLSINTSTASFTLQARTELASSVNGTTINATVFTAFVAEDHTGSKVQIEMARNKEDLVIKGNGLDLTNRFRNASYIFMKQNLTISWQNQSIVATFLKTLNTIKISLGKRFLICETLINEKYKAQTIGLMGNFDGNKTNDFILPNGTLLPENATNSERNIYYKFGQHWSVNDASLFQYDDELTFKNFTHPEFVPMFTDEVDTGKLNEAKQKCGSNSSKACIADYLATGDIALAEISGKKDQVSKSDIKIIENEIPSITGNTTLFVEVDKEVEIKFNVSDDGKEKPKLTLQKYPSNFTLDDETSSARWLPQKNSIPEISIVAIDSHGAQSSSLEYQIIQCDGCGEHGDCDFENLLSTENDKFHKALCVCHVGYSGDQCSQDTDACSQSPCPLGRNCTDLTPEEEERLGRGYNCSACPSGYKEVDNKCQDIDECTFTSTNLCDRSKETCENTDGGYICNCLEGYRKLKDQCNDIDECLEKSSGCEQGCQNTPGSFNCSCVPGYTLNADKRTCRKTDHDLCKNFEKQCEYVCSIIENITQCICPSGYALTDNGINCTDIDECKLETTPCDQDCINRNGSFQCTCRPGFALSADRTTCSKCELPNYGVNCSQECKCGPGVDRCDPVSGCVCQSGWTGNNCDTDIDECQENPTICGNAMICNNTEGSYRCNCQKGFQLLDGKCQDIDECGDDLLNDCPLETTRCVNTYGNYNCECQQGYQNNGSSCEDIDECKLSTHKCSQVCANTPGGYNCLCFFGFALKEDRVNCEEVKDSCSLYPDLNCTYGCKKINDHQGVCFCESGYELQDDGTCTDINECMISSTCAQNCTNKNGSFECSCAIGYRLGNDGSSCTACNQDFYGENCEVPCRCGRGSKECNHIIGCICNEGWKGDGCEEDINECHLNNTCTGDNEVCVNTPGSYRCDCDKGYQNISGICQDIDECEDSHPCHQLCFNTNGSYTCGCKSGYELTNANDCIDINECEKARCSRCTNWPGSFKCSCDDGYRLNLTSLNVCDNINECEEQTHNCSTSATCTDTEGAFICSCHVGLEGNGYECTVCTEFHYGEQCSKECICNRNNSEGCDAVTGTCHCNASWTGSDCTQDVDECATGDRTCNEGAYQTCVNTKGSSHCECLYGGVDITNCTRPLPPIQINDTITKVTAEVRFNLDINRSTFSSEGENLRLEFKTELQKIHQKEISGFSALVVLSIRYGSVYVEYEIVGAVIDDHFKKGVATVISKMVRGDINLNILNHGQVTVLQVTIKDGTKNTSFTIDDDVTPCSFLKHMGGCPTGYYCEDVSTKAECVKVKSDSSVIAIITISAGVGVPLLITIIVMIIVWKRVTKRTLKEKHKRLSGDMTEYIGKIPRPSHCNEYDYIPSDAIPRYAGSKDIGRIEREPNWDSLSEKLGQQEFRIQRPNVHRTKTDKYMY</sequence>
<dbReference type="InterPro" id="IPR036116">
    <property type="entry name" value="FN3_sf"/>
</dbReference>
<reference evidence="21" key="1">
    <citation type="submission" date="2024-06" db="UniProtKB">
        <authorList>
            <consortium name="RefSeq"/>
        </authorList>
    </citation>
    <scope>NUCLEOTIDE SEQUENCE [LARGE SCALE GENOMIC DNA]</scope>
</reference>
<dbReference type="Pfam" id="PF12947">
    <property type="entry name" value="EGF_3"/>
    <property type="match status" value="1"/>
</dbReference>
<evidence type="ECO:0000259" key="18">
    <source>
        <dbReference type="PROSITE" id="PS50856"/>
    </source>
</evidence>
<dbReference type="SUPFAM" id="SSF48726">
    <property type="entry name" value="Immunoglobulin"/>
    <property type="match status" value="2"/>
</dbReference>
<dbReference type="SMART" id="SM00060">
    <property type="entry name" value="FN3"/>
    <property type="match status" value="3"/>
</dbReference>
<feature type="domain" description="EGF-like" evidence="15">
    <location>
        <begin position="2053"/>
        <end position="2088"/>
    </location>
</feature>
<keyword evidence="11" id="KW-0325">Glycoprotein</keyword>
<keyword evidence="4 13" id="KW-0812">Transmembrane</keyword>
<keyword evidence="3" id="KW-0254">Endocytosis</keyword>
<feature type="domain" description="EGF-like" evidence="15">
    <location>
        <begin position="1593"/>
        <end position="1633"/>
    </location>
</feature>
<feature type="domain" description="AMOP" evidence="18">
    <location>
        <begin position="953"/>
        <end position="1084"/>
    </location>
</feature>
<dbReference type="SMART" id="SM00179">
    <property type="entry name" value="EGF_CA"/>
    <property type="match status" value="13"/>
</dbReference>
<protein>
    <submittedName>
        <fullName evidence="22">Uncharacterized protein LOC111115889</fullName>
    </submittedName>
</protein>
<reference evidence="22" key="2">
    <citation type="submission" date="2025-08" db="UniProtKB">
        <authorList>
            <consortium name="RefSeq"/>
        </authorList>
    </citation>
    <scope>IDENTIFICATION</scope>
    <source>
        <tissue evidence="22">Whole sample</tissue>
    </source>
</reference>
<dbReference type="SUPFAM" id="SSF49265">
    <property type="entry name" value="Fibronectin type III"/>
    <property type="match status" value="1"/>
</dbReference>
<evidence type="ECO:0000256" key="12">
    <source>
        <dbReference type="PROSITE-ProRule" id="PRU00076"/>
    </source>
</evidence>
<dbReference type="InterPro" id="IPR000152">
    <property type="entry name" value="EGF-type_Asp/Asn_hydroxyl_site"/>
</dbReference>
<evidence type="ECO:0000256" key="6">
    <source>
        <dbReference type="ARBA" id="ARBA00022737"/>
    </source>
</evidence>
<feature type="signal peptide" evidence="14">
    <location>
        <begin position="1"/>
        <end position="19"/>
    </location>
</feature>
<dbReference type="SMART" id="SM00181">
    <property type="entry name" value="EGF"/>
    <property type="match status" value="20"/>
</dbReference>
<evidence type="ECO:0000259" key="15">
    <source>
        <dbReference type="PROSITE" id="PS50026"/>
    </source>
</evidence>
<dbReference type="SUPFAM" id="SSF57184">
    <property type="entry name" value="Growth factor receptor domain"/>
    <property type="match status" value="5"/>
</dbReference>
<evidence type="ECO:0000313" key="21">
    <source>
        <dbReference type="Proteomes" id="UP000694844"/>
    </source>
</evidence>
<feature type="disulfide bond" evidence="12">
    <location>
        <begin position="2057"/>
        <end position="2067"/>
    </location>
</feature>
<dbReference type="FunFam" id="2.10.25.10:FF:000010">
    <property type="entry name" value="Pro-epidermal growth factor"/>
    <property type="match status" value="1"/>
</dbReference>
<dbReference type="InterPro" id="IPR009030">
    <property type="entry name" value="Growth_fac_rcpt_cys_sf"/>
</dbReference>
<dbReference type="GO" id="GO:0006897">
    <property type="term" value="P:endocytosis"/>
    <property type="evidence" value="ECO:0007669"/>
    <property type="project" value="UniProtKB-KW"/>
</dbReference>
<dbReference type="OrthoDB" id="4405280at2759"/>
<dbReference type="GO" id="GO:0007160">
    <property type="term" value="P:cell-matrix adhesion"/>
    <property type="evidence" value="ECO:0007669"/>
    <property type="project" value="InterPro"/>
</dbReference>
<evidence type="ECO:0000259" key="16">
    <source>
        <dbReference type="PROSITE" id="PS50835"/>
    </source>
</evidence>
<evidence type="ECO:0000256" key="13">
    <source>
        <dbReference type="SAM" id="Phobius"/>
    </source>
</evidence>
<feature type="domain" description="EGF-like" evidence="15">
    <location>
        <begin position="1677"/>
        <end position="1717"/>
    </location>
</feature>
<feature type="domain" description="EGF-like" evidence="15">
    <location>
        <begin position="1802"/>
        <end position="1844"/>
    </location>
</feature>
<dbReference type="GO" id="GO:0005576">
    <property type="term" value="C:extracellular region"/>
    <property type="evidence" value="ECO:0007669"/>
    <property type="project" value="UniProtKB-SubCell"/>
</dbReference>
<keyword evidence="10" id="KW-0675">Receptor</keyword>
<proteinExistence type="predicted"/>